<feature type="region of interest" description="Disordered" evidence="1">
    <location>
        <begin position="246"/>
        <end position="267"/>
    </location>
</feature>
<reference evidence="2" key="1">
    <citation type="journal article" date="2022" name="G3 (Bethesda)">
        <title>High quality genome of the basidiomycete yeast Dioszegia hungarica PDD-24b-2 isolated from cloud water.</title>
        <authorList>
            <person name="Jarrige D."/>
            <person name="Haridas S."/>
            <person name="Bleykasten-Grosshans C."/>
            <person name="Joly M."/>
            <person name="Nadalig T."/>
            <person name="Sancelme M."/>
            <person name="Vuilleumier S."/>
            <person name="Grigoriev I.V."/>
            <person name="Amato P."/>
            <person name="Bringel F."/>
        </authorList>
    </citation>
    <scope>NUCLEOTIDE SEQUENCE</scope>
    <source>
        <strain evidence="2">PDD-24b-2</strain>
    </source>
</reference>
<feature type="region of interest" description="Disordered" evidence="1">
    <location>
        <begin position="124"/>
        <end position="152"/>
    </location>
</feature>
<dbReference type="AlphaFoldDB" id="A0AA38HC83"/>
<evidence type="ECO:0000313" key="2">
    <source>
        <dbReference type="EMBL" id="KAI9637372.1"/>
    </source>
</evidence>
<evidence type="ECO:0000256" key="1">
    <source>
        <dbReference type="SAM" id="MobiDB-lite"/>
    </source>
</evidence>
<name>A0AA38HC83_9TREE</name>
<evidence type="ECO:0000313" key="3">
    <source>
        <dbReference type="Proteomes" id="UP001164286"/>
    </source>
</evidence>
<protein>
    <submittedName>
        <fullName evidence="2">Uncharacterized protein</fullName>
    </submittedName>
</protein>
<organism evidence="2 3">
    <name type="scientific">Dioszegia hungarica</name>
    <dbReference type="NCBI Taxonomy" id="4972"/>
    <lineage>
        <taxon>Eukaryota</taxon>
        <taxon>Fungi</taxon>
        <taxon>Dikarya</taxon>
        <taxon>Basidiomycota</taxon>
        <taxon>Agaricomycotina</taxon>
        <taxon>Tremellomycetes</taxon>
        <taxon>Tremellales</taxon>
        <taxon>Bulleribasidiaceae</taxon>
        <taxon>Dioszegia</taxon>
    </lineage>
</organism>
<dbReference type="Proteomes" id="UP001164286">
    <property type="component" value="Unassembled WGS sequence"/>
</dbReference>
<gene>
    <name evidence="2" type="ORF">MKK02DRAFT_43298</name>
</gene>
<comment type="caution">
    <text evidence="2">The sequence shown here is derived from an EMBL/GenBank/DDBJ whole genome shotgun (WGS) entry which is preliminary data.</text>
</comment>
<feature type="compositionally biased region" description="Pro residues" evidence="1">
    <location>
        <begin position="136"/>
        <end position="146"/>
    </location>
</feature>
<feature type="compositionally biased region" description="Basic and acidic residues" evidence="1">
    <location>
        <begin position="246"/>
        <end position="256"/>
    </location>
</feature>
<proteinExistence type="predicted"/>
<sequence>MPEATPFTFTQEQARILREPPWKLNLFLWPDWQHKTPGPKWVMHPDIKCTPCRETGGSCIITDLAPIGTEDRKLTIPGPCLECTLFDSGRPSRSVEPLREPMCFNNTPYRPAPGGVGLVLVTSGAEGEEESAAVTSPPPQYQPQPLPSDAGTGPAAIPISKLAFSAAPTKTMISVSTQTEDCTMAELLRMVGEVKQESADRLRQNRELVKDMDEFKGRLERLEAAHAMASMAGSMPMPIPMPHNPFHPDHPTESERSLSVALDVDMG</sequence>
<accession>A0AA38HC83</accession>
<dbReference type="RefSeq" id="XP_052947149.1">
    <property type="nucleotide sequence ID" value="XM_053092363.1"/>
</dbReference>
<dbReference type="EMBL" id="JAKWFO010000004">
    <property type="protein sequence ID" value="KAI9637372.1"/>
    <property type="molecule type" value="Genomic_DNA"/>
</dbReference>
<dbReference type="GeneID" id="77731568"/>
<keyword evidence="3" id="KW-1185">Reference proteome</keyword>